<dbReference type="AlphaFoldDB" id="A0A5S9MC08"/>
<dbReference type="EMBL" id="AP021906">
    <property type="protein sequence ID" value="BBP91050.1"/>
    <property type="molecule type" value="Genomic_DNA"/>
</dbReference>
<feature type="chain" id="PRO_5024992999" evidence="1">
    <location>
        <begin position="27"/>
        <end position="59"/>
    </location>
</feature>
<reference evidence="2 3" key="1">
    <citation type="submission" date="2019-12" db="EMBL/GenBank/DDBJ databases">
        <title>Full genome sequence of a Bacillus safensis strain isolated from commercially available natto in Indonesia.</title>
        <authorList>
            <person name="Yoshida M."/>
            <person name="Uomi M."/>
            <person name="Waturangi D."/>
            <person name="Ekaputri J.J."/>
            <person name="Setiamarga D.H.E."/>
        </authorList>
    </citation>
    <scope>NUCLEOTIDE SEQUENCE [LARGE SCALE GENOMIC DNA]</scope>
    <source>
        <strain evidence="2 3">IDN1</strain>
    </source>
</reference>
<evidence type="ECO:0000313" key="3">
    <source>
        <dbReference type="Proteomes" id="UP000464658"/>
    </source>
</evidence>
<sequence length="59" mass="6772">MKKKHMKWLFCTIMLMAFCIGQPSSSEGTSPAWSVDEFMKDREGTFVIQEVKRKIAMGV</sequence>
<keyword evidence="1" id="KW-0732">Signal</keyword>
<feature type="signal peptide" evidence="1">
    <location>
        <begin position="1"/>
        <end position="26"/>
    </location>
</feature>
<dbReference type="Proteomes" id="UP000464658">
    <property type="component" value="Chromosome"/>
</dbReference>
<protein>
    <submittedName>
        <fullName evidence="2">Uncharacterized protein</fullName>
    </submittedName>
</protein>
<accession>A0A5S9MC08</accession>
<evidence type="ECO:0000313" key="2">
    <source>
        <dbReference type="EMBL" id="BBP91050.1"/>
    </source>
</evidence>
<gene>
    <name evidence="2" type="ORF">BsIDN1_46680</name>
</gene>
<organism evidence="2 3">
    <name type="scientific">Bacillus safensis</name>
    <dbReference type="NCBI Taxonomy" id="561879"/>
    <lineage>
        <taxon>Bacteria</taxon>
        <taxon>Bacillati</taxon>
        <taxon>Bacillota</taxon>
        <taxon>Bacilli</taxon>
        <taxon>Bacillales</taxon>
        <taxon>Bacillaceae</taxon>
        <taxon>Bacillus</taxon>
    </lineage>
</organism>
<name>A0A5S9MC08_BACIA</name>
<proteinExistence type="predicted"/>
<evidence type="ECO:0000256" key="1">
    <source>
        <dbReference type="SAM" id="SignalP"/>
    </source>
</evidence>